<dbReference type="EMBL" id="JBBMEJ010000021">
    <property type="protein sequence ID" value="MEQ2372101.1"/>
    <property type="molecule type" value="Genomic_DNA"/>
</dbReference>
<sequence length="47" mass="5649">MSEERKRKKKKGKDDESILENEIFHIMEVSLKEALDMALDDILKEWK</sequence>
<name>A0ABV1BIQ5_9FIRM</name>
<proteinExistence type="predicted"/>
<keyword evidence="2" id="KW-1185">Reference proteome</keyword>
<comment type="caution">
    <text evidence="1">The sequence shown here is derived from an EMBL/GenBank/DDBJ whole genome shotgun (WGS) entry which is preliminary data.</text>
</comment>
<protein>
    <submittedName>
        <fullName evidence="1">Uncharacterized protein</fullName>
    </submittedName>
</protein>
<evidence type="ECO:0000313" key="1">
    <source>
        <dbReference type="EMBL" id="MEQ2372101.1"/>
    </source>
</evidence>
<evidence type="ECO:0000313" key="2">
    <source>
        <dbReference type="Proteomes" id="UP001473063"/>
    </source>
</evidence>
<gene>
    <name evidence="1" type="ORF">WMO28_14425</name>
</gene>
<dbReference type="RefSeq" id="WP_195979059.1">
    <property type="nucleotide sequence ID" value="NZ_JBBMEJ010000021.1"/>
</dbReference>
<reference evidence="1 2" key="1">
    <citation type="submission" date="2024-03" db="EMBL/GenBank/DDBJ databases">
        <title>Human intestinal bacterial collection.</title>
        <authorList>
            <person name="Pauvert C."/>
            <person name="Hitch T.C.A."/>
            <person name="Clavel T."/>
        </authorList>
    </citation>
    <scope>NUCLEOTIDE SEQUENCE [LARGE SCALE GENOMIC DNA]</scope>
    <source>
        <strain evidence="1 2">CLA-JM-H16</strain>
    </source>
</reference>
<organism evidence="1 2">
    <name type="scientific">Blautia aquisgranensis</name>
    <dbReference type="NCBI Taxonomy" id="3133153"/>
    <lineage>
        <taxon>Bacteria</taxon>
        <taxon>Bacillati</taxon>
        <taxon>Bacillota</taxon>
        <taxon>Clostridia</taxon>
        <taxon>Lachnospirales</taxon>
        <taxon>Lachnospiraceae</taxon>
        <taxon>Blautia</taxon>
    </lineage>
</organism>
<dbReference type="Proteomes" id="UP001473063">
    <property type="component" value="Unassembled WGS sequence"/>
</dbReference>
<accession>A0ABV1BIQ5</accession>